<dbReference type="GO" id="GO:0005576">
    <property type="term" value="C:extracellular region"/>
    <property type="evidence" value="ECO:0007669"/>
    <property type="project" value="UniProtKB-SubCell"/>
</dbReference>
<keyword evidence="5" id="KW-0527">Neuropeptide</keyword>
<keyword evidence="4" id="KW-0372">Hormone</keyword>
<protein>
    <recommendedName>
        <fullName evidence="6">Galanin domain-containing protein</fullName>
    </recommendedName>
</protein>
<dbReference type="Ensembl" id="ENSELUT00000047811.2">
    <property type="protein sequence ID" value="ENSELUP00000058826.2"/>
    <property type="gene ID" value="ENSELUG00000026197.2"/>
</dbReference>
<dbReference type="InParanoid" id="A0A6Q2Y0E4"/>
<dbReference type="InterPro" id="IPR008174">
    <property type="entry name" value="Galanin"/>
</dbReference>
<comment type="similarity">
    <text evidence="2">Belongs to the galanin family.</text>
</comment>
<accession>A0A6Q2Y0E4</accession>
<feature type="domain" description="Galanin" evidence="6">
    <location>
        <begin position="18"/>
        <end position="30"/>
    </location>
</feature>
<evidence type="ECO:0000256" key="2">
    <source>
        <dbReference type="ARBA" id="ARBA00006871"/>
    </source>
</evidence>
<comment type="subcellular location">
    <subcellularLocation>
        <location evidence="1">Secreted</location>
    </subcellularLocation>
</comment>
<reference evidence="7" key="3">
    <citation type="submission" date="2025-08" db="UniProtKB">
        <authorList>
            <consortium name="Ensembl"/>
        </authorList>
    </citation>
    <scope>IDENTIFICATION</scope>
</reference>
<dbReference type="GO" id="GO:0007218">
    <property type="term" value="P:neuropeptide signaling pathway"/>
    <property type="evidence" value="ECO:0007669"/>
    <property type="project" value="UniProtKB-KW"/>
</dbReference>
<organism evidence="7 8">
    <name type="scientific">Esox lucius</name>
    <name type="common">Northern pike</name>
    <dbReference type="NCBI Taxonomy" id="8010"/>
    <lineage>
        <taxon>Eukaryota</taxon>
        <taxon>Metazoa</taxon>
        <taxon>Chordata</taxon>
        <taxon>Craniata</taxon>
        <taxon>Vertebrata</taxon>
        <taxon>Euteleostomi</taxon>
        <taxon>Actinopterygii</taxon>
        <taxon>Neopterygii</taxon>
        <taxon>Teleostei</taxon>
        <taxon>Protacanthopterygii</taxon>
        <taxon>Esociformes</taxon>
        <taxon>Esocidae</taxon>
        <taxon>Esox</taxon>
    </lineage>
</organism>
<evidence type="ECO:0000256" key="3">
    <source>
        <dbReference type="ARBA" id="ARBA00022525"/>
    </source>
</evidence>
<dbReference type="PROSITE" id="PS00861">
    <property type="entry name" value="GALANIN"/>
    <property type="match status" value="1"/>
</dbReference>
<evidence type="ECO:0000256" key="4">
    <source>
        <dbReference type="ARBA" id="ARBA00022702"/>
    </source>
</evidence>
<keyword evidence="3" id="KW-0964">Secreted</keyword>
<proteinExistence type="inferred from homology"/>
<evidence type="ECO:0000313" key="8">
    <source>
        <dbReference type="Proteomes" id="UP000265140"/>
    </source>
</evidence>
<reference evidence="8" key="1">
    <citation type="journal article" date="2014" name="PLoS ONE">
        <title>The genome and linkage map of the northern pike (Esox lucius): conserved synteny revealed between the salmonid sister group and the Neoteleostei.</title>
        <authorList>
            <person name="Rondeau E.B."/>
            <person name="Minkley D.R."/>
            <person name="Leong J.S."/>
            <person name="Messmer A.M."/>
            <person name="Jantzen J.R."/>
            <person name="von Schalburg K.R."/>
            <person name="Lemon C."/>
            <person name="Bird N.H."/>
            <person name="Koop B.F."/>
        </authorList>
    </citation>
    <scope>NUCLEOTIDE SEQUENCE</scope>
</reference>
<dbReference type="Bgee" id="ENSELUG00000026197">
    <property type="expression patterns" value="Expressed in testis"/>
</dbReference>
<name>A0A6Q2Y0E4_ESOLU</name>
<reference evidence="7" key="2">
    <citation type="submission" date="2020-02" db="EMBL/GenBank/DDBJ databases">
        <title>Esox lucius (northern pike) genome, fEsoLuc1, primary haplotype.</title>
        <authorList>
            <person name="Myers G."/>
            <person name="Karagic N."/>
            <person name="Meyer A."/>
            <person name="Pippel M."/>
            <person name="Reichard M."/>
            <person name="Winkler S."/>
            <person name="Tracey A."/>
            <person name="Sims Y."/>
            <person name="Howe K."/>
            <person name="Rhie A."/>
            <person name="Formenti G."/>
            <person name="Durbin R."/>
            <person name="Fedrigo O."/>
            <person name="Jarvis E.D."/>
        </authorList>
    </citation>
    <scope>NUCLEOTIDE SEQUENCE [LARGE SCALE GENOMIC DNA]</scope>
</reference>
<keyword evidence="8" id="KW-1185">Reference proteome</keyword>
<evidence type="ECO:0000313" key="7">
    <source>
        <dbReference type="Ensembl" id="ENSELUP00000058826.2"/>
    </source>
</evidence>
<evidence type="ECO:0000259" key="6">
    <source>
        <dbReference type="PROSITE" id="PS00861"/>
    </source>
</evidence>
<dbReference type="GO" id="GO:0005179">
    <property type="term" value="F:hormone activity"/>
    <property type="evidence" value="ECO:0007669"/>
    <property type="project" value="UniProtKB-KW"/>
</dbReference>
<dbReference type="Proteomes" id="UP000265140">
    <property type="component" value="Chromosome 5"/>
</dbReference>
<dbReference type="Pfam" id="PF01296">
    <property type="entry name" value="Galanin"/>
    <property type="match status" value="1"/>
</dbReference>
<dbReference type="AlphaFoldDB" id="A0A6Q2Y0E4"/>
<sequence>MLLSYSICFCTIKDKKRGWTLNSAGYLLGPCDHGYGRGGNLQQGAGIDARRCLPPSTLQLPLWHLRPQLPPSLLRCSDQETRSGAFR</sequence>
<evidence type="ECO:0000256" key="1">
    <source>
        <dbReference type="ARBA" id="ARBA00004613"/>
    </source>
</evidence>
<evidence type="ECO:0000256" key="5">
    <source>
        <dbReference type="ARBA" id="ARBA00023320"/>
    </source>
</evidence>
<reference evidence="7" key="4">
    <citation type="submission" date="2025-09" db="UniProtKB">
        <authorList>
            <consortium name="Ensembl"/>
        </authorList>
    </citation>
    <scope>IDENTIFICATION</scope>
</reference>